<reference evidence="4" key="1">
    <citation type="submission" date="2020-04" db="EMBL/GenBank/DDBJ databases">
        <authorList>
            <person name="Neveu A P."/>
        </authorList>
    </citation>
    <scope>NUCLEOTIDE SEQUENCE</scope>
    <source>
        <tissue evidence="4">Whole embryo</tissue>
    </source>
</reference>
<proteinExistence type="evidence at transcript level"/>
<evidence type="ECO:0000256" key="2">
    <source>
        <dbReference type="ARBA" id="ARBA00046344"/>
    </source>
</evidence>
<gene>
    <name evidence="4" type="primary">Fam81a</name>
</gene>
<comment type="similarity">
    <text evidence="2">Belongs to the FAM81 family.</text>
</comment>
<dbReference type="PANTHER" id="PTHR22420">
    <property type="entry name" value="PROTEIN FAM81A"/>
    <property type="match status" value="1"/>
</dbReference>
<dbReference type="AlphaFoldDB" id="A0A6F9DBW6"/>
<accession>A0A6F9DBW6</accession>
<name>A0A6F9DBW6_9ASCI</name>
<dbReference type="EMBL" id="LR785055">
    <property type="protein sequence ID" value="CAB3244526.1"/>
    <property type="molecule type" value="mRNA"/>
</dbReference>
<evidence type="ECO:0000313" key="4">
    <source>
        <dbReference type="EMBL" id="CAB3244526.1"/>
    </source>
</evidence>
<protein>
    <submittedName>
        <fullName evidence="4">Protein FAM81A</fullName>
    </submittedName>
</protein>
<organism evidence="4">
    <name type="scientific">Phallusia mammillata</name>
    <dbReference type="NCBI Taxonomy" id="59560"/>
    <lineage>
        <taxon>Eukaryota</taxon>
        <taxon>Metazoa</taxon>
        <taxon>Chordata</taxon>
        <taxon>Tunicata</taxon>
        <taxon>Ascidiacea</taxon>
        <taxon>Phlebobranchia</taxon>
        <taxon>Ascidiidae</taxon>
        <taxon>Phallusia</taxon>
    </lineage>
</organism>
<sequence length="362" mass="42303">MSEVVEVYRDRGSTVVVQKSPRSRRRLNDLEDRVFQQEKTTQALVERAYELKDHITSDKFKPSTMDAALQQLWHEHIRTITSTVKKLSRDIESIKYEVAARDVQTQDATLQTRNVEQLAHAGVSDLRGRVVRCDTSIARLAQDVRVVSSSAQLETDRIRQTAEANKSKTEQMEKEMNDMTRRMDKLLSEQEGKLQSMRGNSSKQMEDIDSRLKRIIEDIRMNIESNKRWAETERMRIEQQLMQIVEMNANAAHTRQETFENKVMERIDSLQRSVEECRAEYKKCKEELKEKADKAETSQRMDRLTLHMESEFARLKSEYRDGFESVKESIDTTNKLVNGKIKLVKDEVTRDLNNVKKMIVLI</sequence>
<feature type="coiled-coil region" evidence="3">
    <location>
        <begin position="162"/>
        <end position="189"/>
    </location>
</feature>
<evidence type="ECO:0000256" key="3">
    <source>
        <dbReference type="SAM" id="Coils"/>
    </source>
</evidence>
<evidence type="ECO:0000256" key="1">
    <source>
        <dbReference type="ARBA" id="ARBA00023054"/>
    </source>
</evidence>
<dbReference type="PANTHER" id="PTHR22420:SF4">
    <property type="entry name" value="PROTEIN FAM81A"/>
    <property type="match status" value="1"/>
</dbReference>
<dbReference type="InterPro" id="IPR029619">
    <property type="entry name" value="FAM81"/>
</dbReference>
<feature type="coiled-coil region" evidence="3">
    <location>
        <begin position="260"/>
        <end position="301"/>
    </location>
</feature>
<keyword evidence="1 3" id="KW-0175">Coiled coil</keyword>